<feature type="compositionally biased region" description="Basic and acidic residues" evidence="1">
    <location>
        <begin position="28"/>
        <end position="39"/>
    </location>
</feature>
<feature type="region of interest" description="Disordered" evidence="1">
    <location>
        <begin position="22"/>
        <end position="49"/>
    </location>
</feature>
<proteinExistence type="predicted"/>
<gene>
    <name evidence="2" type="ORF">FCALED_LOCUS10339</name>
</gene>
<feature type="compositionally biased region" description="Basic residues" evidence="1">
    <location>
        <begin position="40"/>
        <end position="49"/>
    </location>
</feature>
<name>A0A9N9DDU9_9GLOM</name>
<protein>
    <submittedName>
        <fullName evidence="2">5730_t:CDS:1</fullName>
    </submittedName>
</protein>
<keyword evidence="3" id="KW-1185">Reference proteome</keyword>
<evidence type="ECO:0000256" key="1">
    <source>
        <dbReference type="SAM" id="MobiDB-lite"/>
    </source>
</evidence>
<dbReference type="EMBL" id="CAJVPQ010003751">
    <property type="protein sequence ID" value="CAG8636460.1"/>
    <property type="molecule type" value="Genomic_DNA"/>
</dbReference>
<dbReference type="AlphaFoldDB" id="A0A9N9DDU9"/>
<dbReference type="Proteomes" id="UP000789570">
    <property type="component" value="Unassembled WGS sequence"/>
</dbReference>
<organism evidence="2 3">
    <name type="scientific">Funneliformis caledonium</name>
    <dbReference type="NCBI Taxonomy" id="1117310"/>
    <lineage>
        <taxon>Eukaryota</taxon>
        <taxon>Fungi</taxon>
        <taxon>Fungi incertae sedis</taxon>
        <taxon>Mucoromycota</taxon>
        <taxon>Glomeromycotina</taxon>
        <taxon>Glomeromycetes</taxon>
        <taxon>Glomerales</taxon>
        <taxon>Glomeraceae</taxon>
        <taxon>Funneliformis</taxon>
    </lineage>
</organism>
<accession>A0A9N9DDU9</accession>
<evidence type="ECO:0000313" key="2">
    <source>
        <dbReference type="EMBL" id="CAG8636460.1"/>
    </source>
</evidence>
<comment type="caution">
    <text evidence="2">The sequence shown here is derived from an EMBL/GenBank/DDBJ whole genome shotgun (WGS) entry which is preliminary data.</text>
</comment>
<feature type="non-terminal residue" evidence="2">
    <location>
        <position position="1"/>
    </location>
</feature>
<sequence length="49" mass="5815">YEEDRALFVRVTSIDLVDNEEPPSWRMLRSDDSVDNEKKSTKHYTNKSL</sequence>
<reference evidence="2" key="1">
    <citation type="submission" date="2021-06" db="EMBL/GenBank/DDBJ databases">
        <authorList>
            <person name="Kallberg Y."/>
            <person name="Tangrot J."/>
            <person name="Rosling A."/>
        </authorList>
    </citation>
    <scope>NUCLEOTIDE SEQUENCE</scope>
    <source>
        <strain evidence="2">UK204</strain>
    </source>
</reference>
<evidence type="ECO:0000313" key="3">
    <source>
        <dbReference type="Proteomes" id="UP000789570"/>
    </source>
</evidence>